<feature type="compositionally biased region" description="Basic residues" evidence="5">
    <location>
        <begin position="308"/>
        <end position="317"/>
    </location>
</feature>
<evidence type="ECO:0000313" key="8">
    <source>
        <dbReference type="Proteomes" id="UP000245884"/>
    </source>
</evidence>
<dbReference type="Proteomes" id="UP000245884">
    <property type="component" value="Unassembled WGS sequence"/>
</dbReference>
<protein>
    <recommendedName>
        <fullName evidence="6">Zn(2)-C6 fungal-type domain-containing protein</fullName>
    </recommendedName>
</protein>
<dbReference type="GO" id="GO:0008270">
    <property type="term" value="F:zinc ion binding"/>
    <property type="evidence" value="ECO:0007669"/>
    <property type="project" value="InterPro"/>
</dbReference>
<dbReference type="SUPFAM" id="SSF57701">
    <property type="entry name" value="Zn2/Cys6 DNA-binding domain"/>
    <property type="match status" value="1"/>
</dbReference>
<feature type="region of interest" description="Disordered" evidence="5">
    <location>
        <begin position="294"/>
        <end position="317"/>
    </location>
</feature>
<feature type="region of interest" description="Disordered" evidence="5">
    <location>
        <begin position="1476"/>
        <end position="1513"/>
    </location>
</feature>
<reference evidence="7 8" key="1">
    <citation type="journal article" date="2018" name="Mol. Biol. Evol.">
        <title>Broad Genomic Sampling Reveals a Smut Pathogenic Ancestry of the Fungal Clade Ustilaginomycotina.</title>
        <authorList>
            <person name="Kijpornyongpan T."/>
            <person name="Mondo S.J."/>
            <person name="Barry K."/>
            <person name="Sandor L."/>
            <person name="Lee J."/>
            <person name="Lipzen A."/>
            <person name="Pangilinan J."/>
            <person name="LaButti K."/>
            <person name="Hainaut M."/>
            <person name="Henrissat B."/>
            <person name="Grigoriev I.V."/>
            <person name="Spatafora J.W."/>
            <person name="Aime M.C."/>
        </authorList>
    </citation>
    <scope>NUCLEOTIDE SEQUENCE [LARGE SCALE GENOMIC DNA]</scope>
    <source>
        <strain evidence="7 8">MCA 5214</strain>
    </source>
</reference>
<comment type="subcellular location">
    <subcellularLocation>
        <location evidence="1">Nucleus</location>
    </subcellularLocation>
</comment>
<dbReference type="GO" id="GO:0003677">
    <property type="term" value="F:DNA binding"/>
    <property type="evidence" value="ECO:0007669"/>
    <property type="project" value="UniProtKB-KW"/>
</dbReference>
<dbReference type="PROSITE" id="PS50048">
    <property type="entry name" value="ZN2_CY6_FUNGAL_2"/>
    <property type="match status" value="1"/>
</dbReference>
<feature type="region of interest" description="Disordered" evidence="5">
    <location>
        <begin position="471"/>
        <end position="506"/>
    </location>
</feature>
<evidence type="ECO:0000313" key="7">
    <source>
        <dbReference type="EMBL" id="PWN25848.1"/>
    </source>
</evidence>
<evidence type="ECO:0000259" key="6">
    <source>
        <dbReference type="PROSITE" id="PS50048"/>
    </source>
</evidence>
<accession>A0A316UM15</accession>
<dbReference type="InterPro" id="IPR036864">
    <property type="entry name" value="Zn2-C6_fun-type_DNA-bd_sf"/>
</dbReference>
<keyword evidence="3" id="KW-0238">DNA-binding</keyword>
<feature type="compositionally biased region" description="Low complexity" evidence="5">
    <location>
        <begin position="1213"/>
        <end position="1233"/>
    </location>
</feature>
<gene>
    <name evidence="7" type="ORF">BDZ90DRAFT_64483</name>
</gene>
<keyword evidence="2" id="KW-0479">Metal-binding</keyword>
<keyword evidence="4" id="KW-0539">Nucleus</keyword>
<dbReference type="GO" id="GO:0006351">
    <property type="term" value="P:DNA-templated transcription"/>
    <property type="evidence" value="ECO:0007669"/>
    <property type="project" value="InterPro"/>
</dbReference>
<evidence type="ECO:0000256" key="2">
    <source>
        <dbReference type="ARBA" id="ARBA00022723"/>
    </source>
</evidence>
<sequence>MAPINESVGGQSRSKVVSHPRRFCRPRRIEKPRYVAAAITAFLSHCPSRLAMCAKIFQEELADQAHGKDDCKMSSMIGTPSSTLCSNKAASRRNSCFDAVQVEEAQQKDGTQDGERPLVAPGLGHVDGATRSSGPDSATRSSHASRDSSDLSSISHATHSSGGLTCASSEVLYPQPENLHQSPSLEGTRRYSLAGLAVTVSSEQPASDSLFTRRNSIISGMSLMSAPTFNGSPPAAISMPSEKRVLRASTTHSRTESAAPLSTTMTSRRPVKKRNLATNAAALIIGKAEECSSSSEADVDEGHTTTKSAKRKPKTRSTKACDKCREQKCRCIPSSERSDTCTQCLLLGLRCTFEGPSHKRGPPKGYLSAVISRLEAMEDTLLSKLAANCEEDSRARDLLADLVGPTALEQVLSGKLRFSAAREARAGDGEQTLKKGSGPHGVTWHDSWWVAMPGVPARAASSSAAKSISARFSVRDAEPDAGEEDVRPGTSAPAPTAPRPRRSNSSVQAAVLLAEASNHRGKISSSHQVPFSSGAPRDVNGEECTIDVTLIDGQPQTSLVDEGGVPCYHGLPCALSKVAAGNTLCIDGKWRLPLASPRLSTITPLALLDAHAKEEAIAAYFERIQPTFAVLHRGWFDAQRAARDDPTIDVLEQVVVALSLSNGAGTPLLECGSAACLLDPTRSRPSLSKVLCLELLAYWATGQDDESLCGAYLSQSITAAYALGLHRGEHVEGLVVGDEQGSAVRRMAWAGCLILDKLQVASGHPPLINASFCDALPYMPAAGPDSTSAVGMSDTLTSERASHLLLRLTEHLCCLAIHIEQLCVDLYSLAPISRTRLQDMERKLVQCSLNLHNQLPPLPTLANGDMQANEVAALAKASLSTKLVLSQAFILLHGRFTTSERRQASSRAAMDISVALDDPYLPADPEQAMLPPWCVESLFVAGCELARGIQRAQATEHHHVDMLTAHLSKIKATLHQQANAWPRAARCLAVLEATPLSLSSPTVAPVLTSPWPRQPDDGSHAAISEGRANRSVLVSSTNAASPLIQAAASSPSATRAPFMDHSGTSDFWQSQAQAPLAHDNPAFNDATMWPPSITAVAHSATMIAPTSSTADAAATPTTVANAASLGAILGKSAPITAHHAVAAWHDFAVGASTTVDPTGLTGGNGEYVTAYQQNWHSMQSNPQDQHQYQQHVDVSEGGNTLHVVTTGRDRTISISSHGGASSSQQQVSGFASSPGSADSIQALPATSPTMQASFTGGVGDSVTTASMDGMMNYAPSSVAEGHGCTGVAPATVESSPSTMQVPLMSQAYWETTGSAGGNTSQLVSTTAAATSGEQLLNQYQHAVDTNSGASTAGMAPWSSSAFISSSTTAATGAPITTGQSHYGPSACSPTLTSMPTIHCGGAGAEAGLGLTACSSSAETSTSRVEAADGLSLLPGLKRSYSVQHHGQGQHQYHFQPMGQALPHHQEGAPSMVVEEDMKARFLPTIAEDRAGGEEEGGDNQGAAEHPSLQGEAE</sequence>
<dbReference type="RefSeq" id="XP_025360460.1">
    <property type="nucleotide sequence ID" value="XM_025509747.1"/>
</dbReference>
<evidence type="ECO:0000256" key="1">
    <source>
        <dbReference type="ARBA" id="ARBA00004123"/>
    </source>
</evidence>
<dbReference type="GO" id="GO:0000981">
    <property type="term" value="F:DNA-binding transcription factor activity, RNA polymerase II-specific"/>
    <property type="evidence" value="ECO:0007669"/>
    <property type="project" value="InterPro"/>
</dbReference>
<evidence type="ECO:0000256" key="3">
    <source>
        <dbReference type="ARBA" id="ARBA00023125"/>
    </source>
</evidence>
<dbReference type="Pfam" id="PF04082">
    <property type="entry name" value="Fungal_trans"/>
    <property type="match status" value="1"/>
</dbReference>
<feature type="compositionally biased region" description="Basic and acidic residues" evidence="5">
    <location>
        <begin position="105"/>
        <end position="116"/>
    </location>
</feature>
<organism evidence="7 8">
    <name type="scientific">Jaminaea rosea</name>
    <dbReference type="NCBI Taxonomy" id="1569628"/>
    <lineage>
        <taxon>Eukaryota</taxon>
        <taxon>Fungi</taxon>
        <taxon>Dikarya</taxon>
        <taxon>Basidiomycota</taxon>
        <taxon>Ustilaginomycotina</taxon>
        <taxon>Exobasidiomycetes</taxon>
        <taxon>Microstromatales</taxon>
        <taxon>Microstromatales incertae sedis</taxon>
        <taxon>Jaminaea</taxon>
    </lineage>
</organism>
<dbReference type="EMBL" id="KZ819674">
    <property type="protein sequence ID" value="PWN25848.1"/>
    <property type="molecule type" value="Genomic_DNA"/>
</dbReference>
<dbReference type="SMART" id="SM00066">
    <property type="entry name" value="GAL4"/>
    <property type="match status" value="1"/>
</dbReference>
<dbReference type="GO" id="GO:0005634">
    <property type="term" value="C:nucleus"/>
    <property type="evidence" value="ECO:0007669"/>
    <property type="project" value="UniProtKB-SubCell"/>
</dbReference>
<dbReference type="PROSITE" id="PS00463">
    <property type="entry name" value="ZN2_CY6_FUNGAL_1"/>
    <property type="match status" value="1"/>
</dbReference>
<dbReference type="PANTHER" id="PTHR46910:SF3">
    <property type="entry name" value="HALOTOLERANCE PROTEIN 9-RELATED"/>
    <property type="match status" value="1"/>
</dbReference>
<name>A0A316UM15_9BASI</name>
<dbReference type="STRING" id="1569628.A0A316UM15"/>
<dbReference type="InterPro" id="IPR007219">
    <property type="entry name" value="XnlR_reg_dom"/>
</dbReference>
<dbReference type="PANTHER" id="PTHR46910">
    <property type="entry name" value="TRANSCRIPTION FACTOR PDR1"/>
    <property type="match status" value="1"/>
</dbReference>
<dbReference type="InterPro" id="IPR050987">
    <property type="entry name" value="AtrR-like"/>
</dbReference>
<evidence type="ECO:0000256" key="5">
    <source>
        <dbReference type="SAM" id="MobiDB-lite"/>
    </source>
</evidence>
<dbReference type="InterPro" id="IPR001138">
    <property type="entry name" value="Zn2Cys6_DnaBD"/>
</dbReference>
<feature type="region of interest" description="Disordered" evidence="5">
    <location>
        <begin position="250"/>
        <end position="269"/>
    </location>
</feature>
<feature type="region of interest" description="Disordered" evidence="5">
    <location>
        <begin position="1212"/>
        <end position="1242"/>
    </location>
</feature>
<keyword evidence="8" id="KW-1185">Reference proteome</keyword>
<dbReference type="OrthoDB" id="2123952at2759"/>
<dbReference type="Gene3D" id="4.10.240.10">
    <property type="entry name" value="Zn(2)-C6 fungal-type DNA-binding domain"/>
    <property type="match status" value="1"/>
</dbReference>
<feature type="compositionally biased region" description="Low complexity" evidence="5">
    <location>
        <begin position="150"/>
        <end position="161"/>
    </location>
</feature>
<dbReference type="CDD" id="cd00067">
    <property type="entry name" value="GAL4"/>
    <property type="match status" value="1"/>
</dbReference>
<feature type="region of interest" description="Disordered" evidence="5">
    <location>
        <begin position="104"/>
        <end position="162"/>
    </location>
</feature>
<feature type="domain" description="Zn(2)-C6 fungal-type" evidence="6">
    <location>
        <begin position="320"/>
        <end position="353"/>
    </location>
</feature>
<evidence type="ECO:0000256" key="4">
    <source>
        <dbReference type="ARBA" id="ARBA00023242"/>
    </source>
</evidence>
<proteinExistence type="predicted"/>
<dbReference type="GeneID" id="37031570"/>
<dbReference type="CDD" id="cd12148">
    <property type="entry name" value="fungal_TF_MHR"/>
    <property type="match status" value="1"/>
</dbReference>